<dbReference type="PANTHER" id="PTHR10953:SF3">
    <property type="entry name" value="UBIQUITIN-LIKE MODIFIER-ACTIVATING ENZYME ATG7"/>
    <property type="match status" value="1"/>
</dbReference>
<dbReference type="Gene3D" id="3.40.140.70">
    <property type="entry name" value="Ubiquitin-like modifier-activating enzyme ATG7 N-terminal domain"/>
    <property type="match status" value="1"/>
</dbReference>
<feature type="domain" description="Ubiquitin-like modifier-activating enzyme Atg7 N-terminal" evidence="12">
    <location>
        <begin position="48"/>
        <end position="262"/>
    </location>
</feature>
<reference evidence="13 14" key="1">
    <citation type="submission" date="2024-10" db="EMBL/GenBank/DDBJ databases">
        <title>Updated reference genomes for cyclostephanoid diatoms.</title>
        <authorList>
            <person name="Roberts W.R."/>
            <person name="Alverson A.J."/>
        </authorList>
    </citation>
    <scope>NUCLEOTIDE SEQUENCE [LARGE SCALE GENOMIC DNA]</scope>
    <source>
        <strain evidence="13 14">AJA228-03</strain>
    </source>
</reference>
<organism evidence="13 14">
    <name type="scientific">Cyclostephanos tholiformis</name>
    <dbReference type="NCBI Taxonomy" id="382380"/>
    <lineage>
        <taxon>Eukaryota</taxon>
        <taxon>Sar</taxon>
        <taxon>Stramenopiles</taxon>
        <taxon>Ochrophyta</taxon>
        <taxon>Bacillariophyta</taxon>
        <taxon>Coscinodiscophyceae</taxon>
        <taxon>Thalassiosirophycidae</taxon>
        <taxon>Stephanodiscales</taxon>
        <taxon>Stephanodiscaceae</taxon>
        <taxon>Cyclostephanos</taxon>
    </lineage>
</organism>
<evidence type="ECO:0000256" key="8">
    <source>
        <dbReference type="ARBA" id="ARBA00030242"/>
    </source>
</evidence>
<accession>A0ABD3RWK9</accession>
<dbReference type="EMBL" id="JALLPB020000140">
    <property type="protein sequence ID" value="KAL3816615.1"/>
    <property type="molecule type" value="Genomic_DNA"/>
</dbReference>
<dbReference type="PANTHER" id="PTHR10953">
    <property type="entry name" value="UBIQUITIN-ACTIVATING ENZYME E1"/>
    <property type="match status" value="1"/>
</dbReference>
<dbReference type="InterPro" id="IPR000594">
    <property type="entry name" value="ThiF_NAD_FAD-bd"/>
</dbReference>
<dbReference type="InterPro" id="IPR045886">
    <property type="entry name" value="ThiF/MoeB/HesA"/>
</dbReference>
<evidence type="ECO:0000256" key="4">
    <source>
        <dbReference type="ARBA" id="ARBA00022448"/>
    </source>
</evidence>
<evidence type="ECO:0000313" key="13">
    <source>
        <dbReference type="EMBL" id="KAL3816615.1"/>
    </source>
</evidence>
<feature type="region of interest" description="Disordered" evidence="10">
    <location>
        <begin position="195"/>
        <end position="224"/>
    </location>
</feature>
<feature type="compositionally biased region" description="Pro residues" evidence="10">
    <location>
        <begin position="1"/>
        <end position="10"/>
    </location>
</feature>
<dbReference type="GO" id="GO:0006914">
    <property type="term" value="P:autophagy"/>
    <property type="evidence" value="ECO:0007669"/>
    <property type="project" value="UniProtKB-KW"/>
</dbReference>
<keyword evidence="6" id="KW-0072">Autophagy</keyword>
<feature type="region of interest" description="Disordered" evidence="10">
    <location>
        <begin position="330"/>
        <end position="350"/>
    </location>
</feature>
<dbReference type="AlphaFoldDB" id="A0ABD3RWK9"/>
<gene>
    <name evidence="13" type="ORF">ACHAXA_000739</name>
</gene>
<dbReference type="InterPro" id="IPR035985">
    <property type="entry name" value="Ubiquitin-activating_enz"/>
</dbReference>
<feature type="compositionally biased region" description="Acidic residues" evidence="10">
    <location>
        <begin position="213"/>
        <end position="223"/>
    </location>
</feature>
<evidence type="ECO:0000259" key="11">
    <source>
        <dbReference type="Pfam" id="PF00899"/>
    </source>
</evidence>
<keyword evidence="4" id="KW-0813">Transport</keyword>
<proteinExistence type="inferred from homology"/>
<evidence type="ECO:0000313" key="14">
    <source>
        <dbReference type="Proteomes" id="UP001530377"/>
    </source>
</evidence>
<feature type="region of interest" description="Disordered" evidence="10">
    <location>
        <begin position="83"/>
        <end position="148"/>
    </location>
</feature>
<evidence type="ECO:0000256" key="2">
    <source>
        <dbReference type="ARBA" id="ARBA00017647"/>
    </source>
</evidence>
<comment type="similarity">
    <text evidence="1">Belongs to the ATG7 family.</text>
</comment>
<evidence type="ECO:0000259" key="12">
    <source>
        <dbReference type="Pfam" id="PF16420"/>
    </source>
</evidence>
<protein>
    <recommendedName>
        <fullName evidence="2">Ubiquitin-like modifier-activating enzyme ATG7</fullName>
    </recommendedName>
    <alternativeName>
        <fullName evidence="7 9">ATG12-activating enzyme E1 ATG7</fullName>
    </alternativeName>
    <alternativeName>
        <fullName evidence="8">Autophagy-related protein 7</fullName>
    </alternativeName>
    <alternativeName>
        <fullName evidence="3">Ubiquitin-like modifier-activating enzyme atg7</fullName>
    </alternativeName>
</protein>
<feature type="compositionally biased region" description="Low complexity" evidence="10">
    <location>
        <begin position="130"/>
        <end position="145"/>
    </location>
</feature>
<dbReference type="SUPFAM" id="SSF69572">
    <property type="entry name" value="Activating enzymes of the ubiquitin-like proteins"/>
    <property type="match status" value="1"/>
</dbReference>
<evidence type="ECO:0000256" key="6">
    <source>
        <dbReference type="ARBA" id="ARBA00023006"/>
    </source>
</evidence>
<dbReference type="Proteomes" id="UP001530377">
    <property type="component" value="Unassembled WGS sequence"/>
</dbReference>
<keyword evidence="5" id="KW-0653">Protein transport</keyword>
<evidence type="ECO:0000256" key="3">
    <source>
        <dbReference type="ARBA" id="ARBA00018730"/>
    </source>
</evidence>
<dbReference type="Pfam" id="PF16420">
    <property type="entry name" value="ATG7_N"/>
    <property type="match status" value="2"/>
</dbReference>
<feature type="region of interest" description="Disordered" evidence="10">
    <location>
        <begin position="380"/>
        <end position="408"/>
    </location>
</feature>
<feature type="compositionally biased region" description="Low complexity" evidence="10">
    <location>
        <begin position="87"/>
        <end position="102"/>
    </location>
</feature>
<dbReference type="Gene3D" id="3.40.50.720">
    <property type="entry name" value="NAD(P)-binding Rossmann-like Domain"/>
    <property type="match status" value="1"/>
</dbReference>
<feature type="compositionally biased region" description="Acidic residues" evidence="10">
    <location>
        <begin position="339"/>
        <end position="349"/>
    </location>
</feature>
<dbReference type="Pfam" id="PF00899">
    <property type="entry name" value="ThiF"/>
    <property type="match status" value="1"/>
</dbReference>
<sequence>MTSSTSPPPTMTTTTTSTSTPSLPPPPAAAAAAAVNSSTSSSSSSIPVRFTPFRSMPDPSFWLVVNSSKLNVLRLGEDGATICGHFGPSPSSKQQQGQRSESSGGGGRGGGGAFSQPAMRFDPSSYRDPTSSSSSETTTTTTTSSARRNEWIRSIGRLRSLNTLESLKRLNKNDHLNTECLPGLLRCCGVLPASRGEGGGEGGGKNDDRDRHDDDDDDDDDDNPNVALVSSTCIVHCDLKSNVTVYWFAFPSLVPRPGRAVSYSAAADDASVTPAASVEGMRGMRGMMMRDGGGNGRRRIIDVWGPRMCRMLARAFEEYRTKHEREAIIETAAGGTGNNDDDDDDDDDGGGGGCRCTNDRDVDDENVVWCPPYFLLLLSPSIPTTPTPDSTTYHDDYDDNGDAGTKGGDGFGMRMKCLSLNERTYRSLTDDERSRVAFGFVDPIVDASPPPPPTPPMDAGEPLPVGWTMRNLVAYVSLRLDLGGTDATFLSYRCPPLRRIVVEASSKEEEEEEGREIDRREDEDGGDDEGNDDGDAGVGDSLLLNVTVPLAEDYRWPASTTGDAVNVGATAASDRQNYNEKDNINANDVAATVSSYRCVGWELNRNGRPGPRSVDLRPLVSPSHLVRQANDLNLRLMKWRALPELDVDMLSRMRVLLLGAGTLGCGVARTLLGWGVRDMTFVDSGRVSYSNPVRQSLFVIDDCKEGGKFKAKAAAKALGAIAGPDVRADGVVLTIPMPGHTFGSGRGGDETDAVRSDVERLHRLIDECDVVFLLTDTRESRWLPTVIALATETPMINAALGLDSWLVMRHGPSSFCLSSSMTNKDDDNGRNVPPQRLGCYFCGDIVAPENSTRDRTLDQQCTVTRPGLAPIAASMATELMVAMFHHPLGHRAPAPGQQRCNDGGGSTYTPVDYGAGPSSSPLGRLPHQIRGTVATYTMMTPTVPAFPSCTACSDSVVDEYRRGGFDFVRSVCCDDDGSYLEEVSGLASFRELAARKLEECMDWDVDED</sequence>
<dbReference type="InterPro" id="IPR032197">
    <property type="entry name" value="Atg7_N"/>
</dbReference>
<evidence type="ECO:0000256" key="1">
    <source>
        <dbReference type="ARBA" id="ARBA00010931"/>
    </source>
</evidence>
<evidence type="ECO:0000256" key="10">
    <source>
        <dbReference type="SAM" id="MobiDB-lite"/>
    </source>
</evidence>
<evidence type="ECO:0000256" key="7">
    <source>
        <dbReference type="ARBA" id="ARBA00029897"/>
    </source>
</evidence>
<feature type="region of interest" description="Disordered" evidence="10">
    <location>
        <begin position="1"/>
        <end position="48"/>
    </location>
</feature>
<keyword evidence="14" id="KW-1185">Reference proteome</keyword>
<dbReference type="GO" id="GO:0015031">
    <property type="term" value="P:protein transport"/>
    <property type="evidence" value="ECO:0007669"/>
    <property type="project" value="UniProtKB-KW"/>
</dbReference>
<feature type="compositionally biased region" description="Low complexity" evidence="10">
    <location>
        <begin position="29"/>
        <end position="45"/>
    </location>
</feature>
<name>A0ABD3RWK9_9STRA</name>
<evidence type="ECO:0000256" key="9">
    <source>
        <dbReference type="ARBA" id="ARBA00032823"/>
    </source>
</evidence>
<evidence type="ECO:0000256" key="5">
    <source>
        <dbReference type="ARBA" id="ARBA00022927"/>
    </source>
</evidence>
<feature type="domain" description="THIF-type NAD/FAD binding fold" evidence="11">
    <location>
        <begin position="635"/>
        <end position="887"/>
    </location>
</feature>
<comment type="caution">
    <text evidence="13">The sequence shown here is derived from an EMBL/GenBank/DDBJ whole genome shotgun (WGS) entry which is preliminary data.</text>
</comment>
<feature type="compositionally biased region" description="Low complexity" evidence="10">
    <location>
        <begin position="11"/>
        <end position="21"/>
    </location>
</feature>
<feature type="domain" description="Ubiquitin-like modifier-activating enzyme Atg7 N-terminal" evidence="12">
    <location>
        <begin position="415"/>
        <end position="619"/>
    </location>
</feature>
<feature type="compositionally biased region" description="Acidic residues" evidence="10">
    <location>
        <begin position="523"/>
        <end position="535"/>
    </location>
</feature>
<feature type="compositionally biased region" description="Gly residues" evidence="10">
    <location>
        <begin position="103"/>
        <end position="113"/>
    </location>
</feature>
<dbReference type="InterPro" id="IPR042522">
    <property type="entry name" value="Atg7_N_1"/>
</dbReference>
<feature type="compositionally biased region" description="Low complexity" evidence="10">
    <location>
        <begin position="380"/>
        <end position="391"/>
    </location>
</feature>
<dbReference type="FunFam" id="3.40.50.720:FF:000243">
    <property type="entry name" value="Ubiquitin-like modifier-activating enzyme ATG7"/>
    <property type="match status" value="1"/>
</dbReference>
<feature type="region of interest" description="Disordered" evidence="10">
    <location>
        <begin position="503"/>
        <end position="540"/>
    </location>
</feature>